<dbReference type="EMBL" id="CP163445">
    <property type="protein sequence ID" value="XDQ83178.1"/>
    <property type="molecule type" value="Genomic_DNA"/>
</dbReference>
<name>A0AB39TV45_9ACTN</name>
<evidence type="ECO:0000256" key="1">
    <source>
        <dbReference type="SAM" id="MobiDB-lite"/>
    </source>
</evidence>
<accession>A0AB39TV45</accession>
<protein>
    <submittedName>
        <fullName evidence="2">Uncharacterized protein</fullName>
    </submittedName>
</protein>
<proteinExistence type="predicted"/>
<organism evidence="2">
    <name type="scientific">Streptomyces sp. Y1</name>
    <dbReference type="NCBI Taxonomy" id="3238634"/>
    <lineage>
        <taxon>Bacteria</taxon>
        <taxon>Bacillati</taxon>
        <taxon>Actinomycetota</taxon>
        <taxon>Actinomycetes</taxon>
        <taxon>Kitasatosporales</taxon>
        <taxon>Streptomycetaceae</taxon>
        <taxon>Streptomyces</taxon>
    </lineage>
</organism>
<sequence length="333" mass="34751">MLPRTSFGSTPASVPTRSSADIGIPSDTEFAALPDDYAPAVRGIRAAVESGDHARAARSADDLLRQVSMDRGSLHPAALRALEVRAHVAVCCSAYEQAAELYSAAAAGWAGRGSPSRLPAARNADLCRLLAADAAAVRGPIRVASAPRRRARAERFPLRRSLTPVVLTAMLIVGSAFTGDERRADSATFQTVSSPGTPTAPVLIAALDHARERTAPTLPSPPAPSAVPASPSVAPDVATDPTDDTASEDLGAAPRSHTHPVPAPRPRTPEQQHQDPAAPPSAPSRVTPPLRQGDALPDALRTGRLTRLCADLQARVGRLPDTMRELCHGAQEG</sequence>
<dbReference type="AlphaFoldDB" id="A0AB39TV45"/>
<dbReference type="RefSeq" id="WP_369185355.1">
    <property type="nucleotide sequence ID" value="NZ_CP163445.1"/>
</dbReference>
<reference evidence="2" key="1">
    <citation type="submission" date="2024-07" db="EMBL/GenBank/DDBJ databases">
        <authorList>
            <person name="Yu S.T."/>
        </authorList>
    </citation>
    <scope>NUCLEOTIDE SEQUENCE</scope>
    <source>
        <strain evidence="2">Y1</strain>
    </source>
</reference>
<feature type="region of interest" description="Disordered" evidence="1">
    <location>
        <begin position="214"/>
        <end position="299"/>
    </location>
</feature>
<feature type="compositionally biased region" description="Polar residues" evidence="1">
    <location>
        <begin position="1"/>
        <end position="19"/>
    </location>
</feature>
<feature type="region of interest" description="Disordered" evidence="1">
    <location>
        <begin position="1"/>
        <end position="21"/>
    </location>
</feature>
<gene>
    <name evidence="2" type="ORF">AB2U05_34065</name>
</gene>
<feature type="compositionally biased region" description="Low complexity" evidence="1">
    <location>
        <begin position="226"/>
        <end position="240"/>
    </location>
</feature>
<evidence type="ECO:0000313" key="2">
    <source>
        <dbReference type="EMBL" id="XDQ83178.1"/>
    </source>
</evidence>